<dbReference type="InterPro" id="IPR029044">
    <property type="entry name" value="Nucleotide-diphossugar_trans"/>
</dbReference>
<dbReference type="SUPFAM" id="SSF53448">
    <property type="entry name" value="Nucleotide-diphospho-sugar transferases"/>
    <property type="match status" value="1"/>
</dbReference>
<feature type="domain" description="Glycosyltransferase 2-like" evidence="1">
    <location>
        <begin position="17"/>
        <end position="145"/>
    </location>
</feature>
<sequence>MTALTEPPNRDTWPLVSVVVPTYGRDEYLEDALRSVAEQTYDNIELFVVDDGSSIPITETIDEEGIPFENLESVTFIRHNENRGANVARNNGIRSATGEFIAFLDDDDWWHEEKIARGVNAFLTGGENVGLVYNGKQTEGADGTTKMIPSVEGDVVTDLLEGKEFGQFSSIMVRSSVIDEAGLPDERFPSWQDREWLFRIAQYCEFKPIPEILTYRRVGHADRITRDFQTQRDVTYPMFVEKHEPLAAEYGWYYRRAFLASLRLNLARTAVRADEYEEARKYFWRGFAANPLYRPLYPHLLPSLGGKWTYKPVTVVRKQISKVASLLG</sequence>
<dbReference type="EMBL" id="BMPD01000004">
    <property type="protein sequence ID" value="GGK72690.1"/>
    <property type="molecule type" value="Genomic_DNA"/>
</dbReference>
<gene>
    <name evidence="2" type="ORF">GCM10009067_26200</name>
</gene>
<organism evidence="2 3">
    <name type="scientific">Haloarcula sebkhae</name>
    <dbReference type="NCBI Taxonomy" id="932660"/>
    <lineage>
        <taxon>Archaea</taxon>
        <taxon>Methanobacteriati</taxon>
        <taxon>Methanobacteriota</taxon>
        <taxon>Stenosarchaea group</taxon>
        <taxon>Halobacteria</taxon>
        <taxon>Halobacteriales</taxon>
        <taxon>Haloarculaceae</taxon>
        <taxon>Haloarcula</taxon>
    </lineage>
</organism>
<dbReference type="GO" id="GO:0016740">
    <property type="term" value="F:transferase activity"/>
    <property type="evidence" value="ECO:0007669"/>
    <property type="project" value="UniProtKB-KW"/>
</dbReference>
<evidence type="ECO:0000313" key="3">
    <source>
        <dbReference type="Proteomes" id="UP000614221"/>
    </source>
</evidence>
<name>A0A830ELT0_9EURY</name>
<comment type="caution">
    <text evidence="2">The sequence shown here is derived from an EMBL/GenBank/DDBJ whole genome shotgun (WGS) entry which is preliminary data.</text>
</comment>
<dbReference type="InterPro" id="IPR001173">
    <property type="entry name" value="Glyco_trans_2-like"/>
</dbReference>
<dbReference type="InterPro" id="IPR050834">
    <property type="entry name" value="Glycosyltransf_2"/>
</dbReference>
<evidence type="ECO:0000259" key="1">
    <source>
        <dbReference type="Pfam" id="PF00535"/>
    </source>
</evidence>
<proteinExistence type="predicted"/>
<dbReference type="Gene3D" id="3.90.550.10">
    <property type="entry name" value="Spore Coat Polysaccharide Biosynthesis Protein SpsA, Chain A"/>
    <property type="match status" value="1"/>
</dbReference>
<accession>A0A830ELT0</accession>
<protein>
    <submittedName>
        <fullName evidence="2">Glycosyl transferase</fullName>
    </submittedName>
</protein>
<reference evidence="2" key="1">
    <citation type="journal article" date="2014" name="Int. J. Syst. Evol. Microbiol.">
        <title>Complete genome sequence of Corynebacterium casei LMG S-19264T (=DSM 44701T), isolated from a smear-ripened cheese.</title>
        <authorList>
            <consortium name="US DOE Joint Genome Institute (JGI-PGF)"/>
            <person name="Walter F."/>
            <person name="Albersmeier A."/>
            <person name="Kalinowski J."/>
            <person name="Ruckert C."/>
        </authorList>
    </citation>
    <scope>NUCLEOTIDE SEQUENCE</scope>
    <source>
        <strain evidence="2">JCM 19018</strain>
    </source>
</reference>
<reference evidence="2" key="2">
    <citation type="submission" date="2020-09" db="EMBL/GenBank/DDBJ databases">
        <authorList>
            <person name="Sun Q."/>
            <person name="Ohkuma M."/>
        </authorList>
    </citation>
    <scope>NUCLEOTIDE SEQUENCE</scope>
    <source>
        <strain evidence="2">JCM 19018</strain>
    </source>
</reference>
<keyword evidence="2" id="KW-0808">Transferase</keyword>
<dbReference type="PANTHER" id="PTHR43685:SF2">
    <property type="entry name" value="GLYCOSYLTRANSFERASE 2-LIKE DOMAIN-CONTAINING PROTEIN"/>
    <property type="match status" value="1"/>
</dbReference>
<dbReference type="Pfam" id="PF00535">
    <property type="entry name" value="Glycos_transf_2"/>
    <property type="match status" value="1"/>
</dbReference>
<dbReference type="OrthoDB" id="46222at2157"/>
<dbReference type="Proteomes" id="UP000614221">
    <property type="component" value="Unassembled WGS sequence"/>
</dbReference>
<dbReference type="RefSeq" id="WP_188978545.1">
    <property type="nucleotide sequence ID" value="NZ_JBHMAK010000011.1"/>
</dbReference>
<evidence type="ECO:0000313" key="2">
    <source>
        <dbReference type="EMBL" id="GGK72690.1"/>
    </source>
</evidence>
<dbReference type="PANTHER" id="PTHR43685">
    <property type="entry name" value="GLYCOSYLTRANSFERASE"/>
    <property type="match status" value="1"/>
</dbReference>
<dbReference type="AlphaFoldDB" id="A0A830ELT0"/>
<dbReference type="CDD" id="cd00761">
    <property type="entry name" value="Glyco_tranf_GTA_type"/>
    <property type="match status" value="1"/>
</dbReference>